<dbReference type="RefSeq" id="WP_168026978.1">
    <property type="nucleotide sequence ID" value="NZ_JAAVNE010000001.1"/>
</dbReference>
<evidence type="ECO:0000313" key="3">
    <source>
        <dbReference type="Proteomes" id="UP000787635"/>
    </source>
</evidence>
<dbReference type="Pfam" id="PF06094">
    <property type="entry name" value="GGACT"/>
    <property type="match status" value="1"/>
</dbReference>
<organism evidence="2 3">
    <name type="scientific">Falsiroseomonas selenitidurans</name>
    <dbReference type="NCBI Taxonomy" id="2716335"/>
    <lineage>
        <taxon>Bacteria</taxon>
        <taxon>Pseudomonadati</taxon>
        <taxon>Pseudomonadota</taxon>
        <taxon>Alphaproteobacteria</taxon>
        <taxon>Acetobacterales</taxon>
        <taxon>Roseomonadaceae</taxon>
        <taxon>Falsiroseomonas</taxon>
    </lineage>
</organism>
<reference evidence="2 3" key="1">
    <citation type="submission" date="2020-03" db="EMBL/GenBank/DDBJ databases">
        <title>Roseomonas selenitidurans sp. nov. isolated from urban soil.</title>
        <authorList>
            <person name="Liu H."/>
        </authorList>
    </citation>
    <scope>NUCLEOTIDE SEQUENCE [LARGE SCALE GENOMIC DNA]</scope>
    <source>
        <strain evidence="2 3">BU-1</strain>
    </source>
</reference>
<dbReference type="Proteomes" id="UP000787635">
    <property type="component" value="Unassembled WGS sequence"/>
</dbReference>
<dbReference type="Gene3D" id="3.10.490.10">
    <property type="entry name" value="Gamma-glutamyl cyclotransferase-like"/>
    <property type="match status" value="1"/>
</dbReference>
<gene>
    <name evidence="2" type="ORF">HEQ75_00660</name>
</gene>
<feature type="domain" description="Gamma-glutamylcyclotransferase AIG2-like" evidence="1">
    <location>
        <begin position="8"/>
        <end position="113"/>
    </location>
</feature>
<name>A0ABX1DYA4_9PROT</name>
<comment type="caution">
    <text evidence="2">The sequence shown here is derived from an EMBL/GenBank/DDBJ whole genome shotgun (WGS) entry which is preliminary data.</text>
</comment>
<evidence type="ECO:0000259" key="1">
    <source>
        <dbReference type="Pfam" id="PF06094"/>
    </source>
</evidence>
<evidence type="ECO:0000313" key="2">
    <source>
        <dbReference type="EMBL" id="NKC29355.1"/>
    </source>
</evidence>
<proteinExistence type="predicted"/>
<dbReference type="SUPFAM" id="SSF110857">
    <property type="entry name" value="Gamma-glutamyl cyclotransferase-like"/>
    <property type="match status" value="1"/>
</dbReference>
<dbReference type="InterPro" id="IPR013024">
    <property type="entry name" value="GGCT-like"/>
</dbReference>
<sequence length="120" mass="13134">MPTPGIEVFLYGSLLDPAVLAARSGRRGLARRAVPALLPGWRRVRLRAGPWPMLLRARGGAVRGLVVRLRGAALRRLVAYEGSAYALRRCTLLRWPGGRPAGRLRAWAWMARPGLAHHGG</sequence>
<dbReference type="InterPro" id="IPR036568">
    <property type="entry name" value="GGCT-like_sf"/>
</dbReference>
<protein>
    <submittedName>
        <fullName evidence="2">Gamma-glutamylcyclotransferase</fullName>
    </submittedName>
</protein>
<dbReference type="EMBL" id="JAAVNE010000001">
    <property type="protein sequence ID" value="NKC29355.1"/>
    <property type="molecule type" value="Genomic_DNA"/>
</dbReference>
<accession>A0ABX1DYA4</accession>
<dbReference type="InterPro" id="IPR009288">
    <property type="entry name" value="AIG2-like_dom"/>
</dbReference>
<dbReference type="CDD" id="cd06661">
    <property type="entry name" value="GGCT_like"/>
    <property type="match status" value="1"/>
</dbReference>
<keyword evidence="3" id="KW-1185">Reference proteome</keyword>